<feature type="compositionally biased region" description="Low complexity" evidence="1">
    <location>
        <begin position="113"/>
        <end position="122"/>
    </location>
</feature>
<feature type="region of interest" description="Disordered" evidence="1">
    <location>
        <begin position="90"/>
        <end position="122"/>
    </location>
</feature>
<keyword evidence="3" id="KW-1185">Reference proteome</keyword>
<sequence length="122" mass="12198">MKRSRIVTGMTGGAGTVRVWSSGSRLDGEPGMYLESPDHHSGPVDFRQIASFEPFAGGGVQVATTSTTAGADLLVSSAGAAGSEVRKIGLGRADPQSTTLTPAPLGDLPPLPAAGAVPLGGR</sequence>
<dbReference type="AlphaFoldDB" id="A0A1H7URQ4"/>
<gene>
    <name evidence="2" type="ORF">SAMN05444583_11912</name>
</gene>
<dbReference type="Proteomes" id="UP000198677">
    <property type="component" value="Unassembled WGS sequence"/>
</dbReference>
<evidence type="ECO:0000256" key="1">
    <source>
        <dbReference type="SAM" id="MobiDB-lite"/>
    </source>
</evidence>
<reference evidence="3" key="1">
    <citation type="submission" date="2016-10" db="EMBL/GenBank/DDBJ databases">
        <authorList>
            <person name="Varghese N."/>
            <person name="Submissions S."/>
        </authorList>
    </citation>
    <scope>NUCLEOTIDE SEQUENCE [LARGE SCALE GENOMIC DNA]</scope>
    <source>
        <strain evidence="3">DSM 44675</strain>
    </source>
</reference>
<name>A0A1H7URQ4_9NOCA</name>
<evidence type="ECO:0000313" key="2">
    <source>
        <dbReference type="EMBL" id="SEL99365.1"/>
    </source>
</evidence>
<accession>A0A1H7URQ4</accession>
<dbReference type="EMBL" id="FOAW01000019">
    <property type="protein sequence ID" value="SEL99365.1"/>
    <property type="molecule type" value="Genomic_DNA"/>
</dbReference>
<proteinExistence type="predicted"/>
<protein>
    <submittedName>
        <fullName evidence="2">Uncharacterized protein</fullName>
    </submittedName>
</protein>
<organism evidence="2 3">
    <name type="scientific">Rhodococcus maanshanensis</name>
    <dbReference type="NCBI Taxonomy" id="183556"/>
    <lineage>
        <taxon>Bacteria</taxon>
        <taxon>Bacillati</taxon>
        <taxon>Actinomycetota</taxon>
        <taxon>Actinomycetes</taxon>
        <taxon>Mycobacteriales</taxon>
        <taxon>Nocardiaceae</taxon>
        <taxon>Rhodococcus</taxon>
    </lineage>
</organism>
<evidence type="ECO:0000313" key="3">
    <source>
        <dbReference type="Proteomes" id="UP000198677"/>
    </source>
</evidence>